<keyword evidence="2" id="KW-1133">Transmembrane helix</keyword>
<feature type="region of interest" description="Disordered" evidence="1">
    <location>
        <begin position="204"/>
        <end position="223"/>
    </location>
</feature>
<reference evidence="3 4" key="1">
    <citation type="submission" date="2024-04" db="EMBL/GenBank/DDBJ databases">
        <authorList>
            <person name="Rising A."/>
            <person name="Reimegard J."/>
            <person name="Sonavane S."/>
            <person name="Akerstrom W."/>
            <person name="Nylinder S."/>
            <person name="Hedman E."/>
            <person name="Kallberg Y."/>
        </authorList>
    </citation>
    <scope>NUCLEOTIDE SEQUENCE [LARGE SCALE GENOMIC DNA]</scope>
</reference>
<organism evidence="3 4">
    <name type="scientific">Larinioides sclopetarius</name>
    <dbReference type="NCBI Taxonomy" id="280406"/>
    <lineage>
        <taxon>Eukaryota</taxon>
        <taxon>Metazoa</taxon>
        <taxon>Ecdysozoa</taxon>
        <taxon>Arthropoda</taxon>
        <taxon>Chelicerata</taxon>
        <taxon>Arachnida</taxon>
        <taxon>Araneae</taxon>
        <taxon>Araneomorphae</taxon>
        <taxon>Entelegynae</taxon>
        <taxon>Araneoidea</taxon>
        <taxon>Araneidae</taxon>
        <taxon>Larinioides</taxon>
    </lineage>
</organism>
<protein>
    <submittedName>
        <fullName evidence="3">Uncharacterized protein</fullName>
    </submittedName>
</protein>
<feature type="transmembrane region" description="Helical" evidence="2">
    <location>
        <begin position="229"/>
        <end position="253"/>
    </location>
</feature>
<evidence type="ECO:0000313" key="4">
    <source>
        <dbReference type="Proteomes" id="UP001497382"/>
    </source>
</evidence>
<evidence type="ECO:0000313" key="3">
    <source>
        <dbReference type="EMBL" id="CAL1287871.1"/>
    </source>
</evidence>
<accession>A0AAV2AW92</accession>
<proteinExistence type="predicted"/>
<keyword evidence="2" id="KW-0812">Transmembrane</keyword>
<dbReference type="EMBL" id="CAXIEN010000223">
    <property type="protein sequence ID" value="CAL1287871.1"/>
    <property type="molecule type" value="Genomic_DNA"/>
</dbReference>
<keyword evidence="2" id="KW-0472">Membrane</keyword>
<name>A0AAV2AW92_9ARAC</name>
<comment type="caution">
    <text evidence="3">The sequence shown here is derived from an EMBL/GenBank/DDBJ whole genome shotgun (WGS) entry which is preliminary data.</text>
</comment>
<dbReference type="Proteomes" id="UP001497382">
    <property type="component" value="Unassembled WGS sequence"/>
</dbReference>
<keyword evidence="4" id="KW-1185">Reference proteome</keyword>
<evidence type="ECO:0000256" key="1">
    <source>
        <dbReference type="SAM" id="MobiDB-lite"/>
    </source>
</evidence>
<gene>
    <name evidence="3" type="ORF">LARSCL_LOCUS15066</name>
</gene>
<sequence>MADNQSAKDKKKKRKSCIKDGVVLKVSDIERECDRLRRRPRAALYPLLPITEPLKLKRKSIHIPKGRRRHRKHCRKKLHQVGIERRNPPASLGLNSRTRLVTTTTTSGSEVSSLACSRNRDLLALHNQKGSLNKPHWASAELFCGDCSFEPPRTFGTLEHPRHHHYHHKKQKHRICHHNPLLIGHRTSVVTSLKDLRGQVGKHRRRCLDPESGLGDRDSTSSNSRSRKIVSFIVASVASFILMMCVALVAVTLRLTPAIDELGADHVFEESCCPPRDSEIAACPSQGTKESCDSMCHSPCEKVKDMPDETNFDRKAFKNEGSSYCLRCQ</sequence>
<evidence type="ECO:0000256" key="2">
    <source>
        <dbReference type="SAM" id="Phobius"/>
    </source>
</evidence>
<dbReference type="AlphaFoldDB" id="A0AAV2AW92"/>